<keyword evidence="2" id="KW-0547">Nucleotide-binding</keyword>
<feature type="domain" description="ABC transporter" evidence="5">
    <location>
        <begin position="167"/>
        <end position="411"/>
    </location>
</feature>
<dbReference type="FunFam" id="3.40.50.300:FF:001197">
    <property type="entry name" value="Putative ATP-binding cassette family ATPase"/>
    <property type="match status" value="1"/>
</dbReference>
<dbReference type="InterPro" id="IPR027417">
    <property type="entry name" value="P-loop_NTPase"/>
</dbReference>
<dbReference type="PANTHER" id="PTHR19211:SF62">
    <property type="entry name" value="OS04G0658400 PROTEIN"/>
    <property type="match status" value="1"/>
</dbReference>
<evidence type="ECO:0000259" key="5">
    <source>
        <dbReference type="PROSITE" id="PS50893"/>
    </source>
</evidence>
<gene>
    <name evidence="6" type="ORF">URODEC1_LOCUS72040</name>
</gene>
<evidence type="ECO:0000313" key="7">
    <source>
        <dbReference type="Proteomes" id="UP001497457"/>
    </source>
</evidence>
<dbReference type="InterPro" id="IPR003439">
    <property type="entry name" value="ABC_transporter-like_ATP-bd"/>
</dbReference>
<feature type="domain" description="ABC transporter" evidence="5">
    <location>
        <begin position="447"/>
        <end position="673"/>
    </location>
</feature>
<dbReference type="Gene3D" id="3.40.50.300">
    <property type="entry name" value="P-loop containing nucleotide triphosphate hydrolases"/>
    <property type="match status" value="2"/>
</dbReference>
<dbReference type="InterPro" id="IPR017871">
    <property type="entry name" value="ABC_transporter-like_CS"/>
</dbReference>
<protein>
    <recommendedName>
        <fullName evidence="5">ABC transporter domain-containing protein</fullName>
    </recommendedName>
</protein>
<evidence type="ECO:0000256" key="4">
    <source>
        <dbReference type="SAM" id="MobiDB-lite"/>
    </source>
</evidence>
<dbReference type="PANTHER" id="PTHR19211">
    <property type="entry name" value="ATP-BINDING TRANSPORT PROTEIN-RELATED"/>
    <property type="match status" value="1"/>
</dbReference>
<dbReference type="SMART" id="SM00382">
    <property type="entry name" value="AAA"/>
    <property type="match status" value="2"/>
</dbReference>
<dbReference type="Pfam" id="PF00005">
    <property type="entry name" value="ABC_tran"/>
    <property type="match status" value="2"/>
</dbReference>
<keyword evidence="1" id="KW-0677">Repeat</keyword>
<evidence type="ECO:0000256" key="1">
    <source>
        <dbReference type="ARBA" id="ARBA00022737"/>
    </source>
</evidence>
<dbReference type="AlphaFoldDB" id="A0ABC9C4R0"/>
<dbReference type="GO" id="GO:0005524">
    <property type="term" value="F:ATP binding"/>
    <property type="evidence" value="ECO:0007669"/>
    <property type="project" value="UniProtKB-KW"/>
</dbReference>
<organism evidence="6 7">
    <name type="scientific">Urochloa decumbens</name>
    <dbReference type="NCBI Taxonomy" id="240449"/>
    <lineage>
        <taxon>Eukaryota</taxon>
        <taxon>Viridiplantae</taxon>
        <taxon>Streptophyta</taxon>
        <taxon>Embryophyta</taxon>
        <taxon>Tracheophyta</taxon>
        <taxon>Spermatophyta</taxon>
        <taxon>Magnoliopsida</taxon>
        <taxon>Liliopsida</taxon>
        <taxon>Poales</taxon>
        <taxon>Poaceae</taxon>
        <taxon>PACMAD clade</taxon>
        <taxon>Panicoideae</taxon>
        <taxon>Panicodae</taxon>
        <taxon>Paniceae</taxon>
        <taxon>Melinidinae</taxon>
        <taxon>Urochloa</taxon>
    </lineage>
</organism>
<evidence type="ECO:0000313" key="6">
    <source>
        <dbReference type="EMBL" id="CAL5014559.1"/>
    </source>
</evidence>
<dbReference type="SUPFAM" id="SSF52540">
    <property type="entry name" value="P-loop containing nucleoside triphosphate hydrolases"/>
    <property type="match status" value="2"/>
</dbReference>
<reference evidence="7" key="1">
    <citation type="submission" date="2024-06" db="EMBL/GenBank/DDBJ databases">
        <authorList>
            <person name="Ryan C."/>
        </authorList>
    </citation>
    <scope>NUCLEOTIDE SEQUENCE [LARGE SCALE GENOMIC DNA]</scope>
</reference>
<dbReference type="CDD" id="cd03221">
    <property type="entry name" value="ABCF_EF-3"/>
    <property type="match status" value="2"/>
</dbReference>
<sequence>MGRNNRKVVSASERFTSHALETLRSAAAMDPIKVLKNQPTSYLNAVKPNPFGAALLSKPRSRPVKALQPSSYLAGIDLPPSDDDDDDLRERAAKPRVLAPVDSNIPSSSRKEVKKEERRKLEAAARAAAAAREAAAALWDDPDTYIVTIGGRVLTAADASDANAKDIVVKDFDVSVGGVALFEGASLRVSHGRRYGLVGPNGKGKSTLLKLLNWRKLPVPRNTRVMLVVQEDNSKDHRPVIKVVLAADEELSKLLAQRDELEATGDAGIGNGRLSEVYHELTLRGWESAQARASKILAGLGFDQAKQARPASTFSGGWIKRIALAGALFVQPTLLLLDEPTNHLDLQAVLWLEEYLSVQCKSTLIVVSHEEGFLNAVCDEIVHLQDKKLHAYCGNFHAFVGSYEQKKVRAMKERERLVKAARKGGKKAPKKWHDYSIKFHFAEPTELPGRPLLRLTGAGFSYEGFKLSGVDADIAMWQRVAVVGPNGAGKSTLLKLLAGQLVPTEGEERRSHKLRIELYSQHFCDLLPKDKSAVQYLLESHPHLESKPGEARAMLSKFGLPKENHLTLIDKLSGGQKTRFVLASIALGEPHVLLLDEPTNNLDMQSIDALADALDEFAGGVVIISHDSRLITRVCADEQRSEVWVVQDGMVRTYDGSFAEYRDDLLEGIRKEMAMD</sequence>
<accession>A0ABC9C4R0</accession>
<keyword evidence="3" id="KW-0067">ATP-binding</keyword>
<dbReference type="FunFam" id="3.40.50.300:FF:000011">
    <property type="entry name" value="Putative ABC transporter ATP-binding component"/>
    <property type="match status" value="1"/>
</dbReference>
<dbReference type="InterPro" id="IPR050611">
    <property type="entry name" value="ABCF"/>
</dbReference>
<feature type="region of interest" description="Disordered" evidence="4">
    <location>
        <begin position="93"/>
        <end position="116"/>
    </location>
</feature>
<dbReference type="InterPro" id="IPR003593">
    <property type="entry name" value="AAA+_ATPase"/>
</dbReference>
<dbReference type="PROSITE" id="PS50893">
    <property type="entry name" value="ABC_TRANSPORTER_2"/>
    <property type="match status" value="2"/>
</dbReference>
<proteinExistence type="predicted"/>
<dbReference type="EMBL" id="OZ075139">
    <property type="protein sequence ID" value="CAL5014559.1"/>
    <property type="molecule type" value="Genomic_DNA"/>
</dbReference>
<reference evidence="6 7" key="2">
    <citation type="submission" date="2024-10" db="EMBL/GenBank/DDBJ databases">
        <authorList>
            <person name="Ryan C."/>
        </authorList>
    </citation>
    <scope>NUCLEOTIDE SEQUENCE [LARGE SCALE GENOMIC DNA]</scope>
</reference>
<evidence type="ECO:0000256" key="2">
    <source>
        <dbReference type="ARBA" id="ARBA00022741"/>
    </source>
</evidence>
<dbReference type="Proteomes" id="UP001497457">
    <property type="component" value="Chromosome 29rd"/>
</dbReference>
<name>A0ABC9C4R0_9POAL</name>
<keyword evidence="7" id="KW-1185">Reference proteome</keyword>
<evidence type="ECO:0000256" key="3">
    <source>
        <dbReference type="ARBA" id="ARBA00022840"/>
    </source>
</evidence>
<dbReference type="PROSITE" id="PS00211">
    <property type="entry name" value="ABC_TRANSPORTER_1"/>
    <property type="match status" value="2"/>
</dbReference>